<keyword evidence="4" id="KW-0472">Membrane</keyword>
<dbReference type="Pfam" id="PF20649">
    <property type="entry name" value="COG5_C"/>
    <property type="match status" value="1"/>
</dbReference>
<dbReference type="Proteomes" id="UP000000591">
    <property type="component" value="Chromosome IV"/>
</dbReference>
<dbReference type="GeneID" id="4619990"/>
<dbReference type="GO" id="GO:0032258">
    <property type="term" value="P:cytoplasm to vacuole targeting by the Cvt pathway"/>
    <property type="evidence" value="ECO:0007669"/>
    <property type="project" value="EnsemblFungi"/>
</dbReference>
<dbReference type="OMA" id="YFWRTLA"/>
<dbReference type="InParanoid" id="Q75B18"/>
<dbReference type="AlphaFoldDB" id="Q75B18"/>
<dbReference type="RefSeq" id="NP_983855.1">
    <property type="nucleotide sequence ID" value="NM_209208.1"/>
</dbReference>
<dbReference type="STRING" id="284811.Q75B18"/>
<dbReference type="Pfam" id="PF10392">
    <property type="entry name" value="COG5_N"/>
    <property type="match status" value="1"/>
</dbReference>
<evidence type="ECO:0000256" key="2">
    <source>
        <dbReference type="ARBA" id="ARBA00020974"/>
    </source>
</evidence>
<dbReference type="InterPro" id="IPR049176">
    <property type="entry name" value="COG5_N"/>
</dbReference>
<dbReference type="PANTHER" id="PTHR13228:SF3">
    <property type="entry name" value="CONSERVED OLIGOMERIC GOLGI COMPLEX SUBUNIT 5"/>
    <property type="match status" value="1"/>
</dbReference>
<organism evidence="7 8">
    <name type="scientific">Eremothecium gossypii (strain ATCC 10895 / CBS 109.51 / FGSC 9923 / NRRL Y-1056)</name>
    <name type="common">Yeast</name>
    <name type="synonym">Ashbya gossypii</name>
    <dbReference type="NCBI Taxonomy" id="284811"/>
    <lineage>
        <taxon>Eukaryota</taxon>
        <taxon>Fungi</taxon>
        <taxon>Dikarya</taxon>
        <taxon>Ascomycota</taxon>
        <taxon>Saccharomycotina</taxon>
        <taxon>Saccharomycetes</taxon>
        <taxon>Saccharomycetales</taxon>
        <taxon>Saccharomycetaceae</taxon>
        <taxon>Eremothecium</taxon>
    </lineage>
</organism>
<dbReference type="FunCoup" id="Q75B18">
    <property type="interactions" value="52"/>
</dbReference>
<evidence type="ECO:0000259" key="5">
    <source>
        <dbReference type="Pfam" id="PF10392"/>
    </source>
</evidence>
<evidence type="ECO:0000313" key="7">
    <source>
        <dbReference type="EMBL" id="AAS51679.1"/>
    </source>
</evidence>
<dbReference type="eggNOG" id="ENOG502QQP3">
    <property type="taxonomic scope" value="Eukaryota"/>
</dbReference>
<keyword evidence="8" id="KW-1185">Reference proteome</keyword>
<gene>
    <name evidence="7" type="ORF">AGOS_ADL241W</name>
</gene>
<evidence type="ECO:0000256" key="1">
    <source>
        <dbReference type="ARBA" id="ARBA00004395"/>
    </source>
</evidence>
<dbReference type="GO" id="GO:0006891">
    <property type="term" value="P:intra-Golgi vesicle-mediated transport"/>
    <property type="evidence" value="ECO:0000318"/>
    <property type="project" value="GO_Central"/>
</dbReference>
<reference evidence="8" key="2">
    <citation type="journal article" date="2013" name="G3 (Bethesda)">
        <title>Genomes of Ashbya fungi isolated from insects reveal four mating-type loci, numerous translocations, lack of transposons, and distinct gene duplications.</title>
        <authorList>
            <person name="Dietrich F.S."/>
            <person name="Voegeli S."/>
            <person name="Kuo S."/>
            <person name="Philippsen P."/>
        </authorList>
    </citation>
    <scope>GENOME REANNOTATION</scope>
    <source>
        <strain evidence="8">ATCC 10895 / CBS 109.51 / FGSC 9923 / NRRL Y-1056</strain>
    </source>
</reference>
<evidence type="ECO:0000313" key="8">
    <source>
        <dbReference type="Proteomes" id="UP000000591"/>
    </source>
</evidence>
<evidence type="ECO:0000259" key="6">
    <source>
        <dbReference type="Pfam" id="PF20649"/>
    </source>
</evidence>
<accession>Q75B18</accession>
<dbReference type="EMBL" id="AE016817">
    <property type="protein sequence ID" value="AAS51679.1"/>
    <property type="molecule type" value="Genomic_DNA"/>
</dbReference>
<dbReference type="PANTHER" id="PTHR13228">
    <property type="entry name" value="CONSERVED OLIGOMERIC GOLGI COMPLEX COMPONENT 5"/>
    <property type="match status" value="1"/>
</dbReference>
<dbReference type="InterPro" id="IPR019465">
    <property type="entry name" value="Cog5"/>
</dbReference>
<evidence type="ECO:0000256" key="4">
    <source>
        <dbReference type="ARBA" id="ARBA00023136"/>
    </source>
</evidence>
<dbReference type="GO" id="GO:0000139">
    <property type="term" value="C:Golgi membrane"/>
    <property type="evidence" value="ECO:0007669"/>
    <property type="project" value="UniProtKB-SubCell"/>
</dbReference>
<evidence type="ECO:0000256" key="3">
    <source>
        <dbReference type="ARBA" id="ARBA00023034"/>
    </source>
</evidence>
<feature type="domain" description="Conserved oligomeric Golgi complex subunit 5 N-terminal" evidence="5">
    <location>
        <begin position="11"/>
        <end position="144"/>
    </location>
</feature>
<dbReference type="HOGENOM" id="CLU_060138_0_0_1"/>
<dbReference type="GO" id="GO:0017119">
    <property type="term" value="C:Golgi transport complex"/>
    <property type="evidence" value="ECO:0000318"/>
    <property type="project" value="GO_Central"/>
</dbReference>
<reference evidence="7 8" key="1">
    <citation type="journal article" date="2004" name="Science">
        <title>The Ashbya gossypii genome as a tool for mapping the ancient Saccharomyces cerevisiae genome.</title>
        <authorList>
            <person name="Dietrich F.S."/>
            <person name="Voegeli S."/>
            <person name="Brachat S."/>
            <person name="Lerch A."/>
            <person name="Gates K."/>
            <person name="Steiner S."/>
            <person name="Mohr C."/>
            <person name="Pohlmann R."/>
            <person name="Luedi P."/>
            <person name="Choi S."/>
            <person name="Wing R.A."/>
            <person name="Flavier A."/>
            <person name="Gaffney T.D."/>
            <person name="Philippsen P."/>
        </authorList>
    </citation>
    <scope>NUCLEOTIDE SEQUENCE [LARGE SCALE GENOMIC DNA]</scope>
    <source>
        <strain evidence="8">ATCC 10895 / CBS 109.51 / FGSC 9923 / NRRL Y-1056</strain>
    </source>
</reference>
<dbReference type="GO" id="GO:0042802">
    <property type="term" value="F:identical protein binding"/>
    <property type="evidence" value="ECO:0007669"/>
    <property type="project" value="EnsemblFungi"/>
</dbReference>
<protein>
    <recommendedName>
        <fullName evidence="2">Conserved oligomeric Golgi complex subunit 5</fullName>
    </recommendedName>
</protein>
<comment type="subcellular location">
    <subcellularLocation>
        <location evidence="1">Golgi apparatus membrane</location>
        <topology evidence="1">Peripheral membrane protein</topology>
    </subcellularLocation>
</comment>
<keyword evidence="3" id="KW-0333">Golgi apparatus</keyword>
<name>Q75B18_EREGS</name>
<dbReference type="OrthoDB" id="18786at2759"/>
<feature type="domain" description="Conserved oligomeric Golgi complex subunit 5 helical" evidence="6">
    <location>
        <begin position="177"/>
        <end position="355"/>
    </location>
</feature>
<proteinExistence type="predicted"/>
<dbReference type="InterPro" id="IPR048485">
    <property type="entry name" value="COG5_helical"/>
</dbReference>
<sequence length="385" mass="44149">MSDSAELQDFEVLLEDNFNHSQFARELIRAINNKFDTTKLDLYTPLKQVNYDIVEVDKRIDRIIKDEPLKLLEQLDKRKLGREKVGTTLKPSLDYLTASFERLQTAVLEPYEDALKLQSALGKIHQTSHLLRDALIYMHMAAQVESLPLQVKDPSRVSHLSTLFSQLRINLEQNPNLRSLQLIKKLEEGPLREKRGALLKYVLETLLGYCEDNHKLKHNLPEVQKLLVTLYSLSPREFSAVLDKVALKKIQASHQALTKTITAVRTLNTVMEDVVSNGVALHHLEKTLEEIPLETTTLHAEYISRKKYSSITANYWIQVANAYKREFEISYRRGGPVGKSLSNNAVFIRNTITESMKKGWNIDGLKEYQEALLASISILDNRRKT</sequence>
<dbReference type="KEGG" id="ago:AGOS_ADL241W"/>